<dbReference type="Gene3D" id="3.40.50.1000">
    <property type="entry name" value="HAD superfamily/HAD-like"/>
    <property type="match status" value="1"/>
</dbReference>
<accession>A0A7J6MG14</accession>
<dbReference type="EMBL" id="JABANN010000118">
    <property type="protein sequence ID" value="KAF4670538.1"/>
    <property type="molecule type" value="Genomic_DNA"/>
</dbReference>
<gene>
    <name evidence="6" type="primary">MDE1</name>
    <name evidence="6" type="ORF">FOL46_000744</name>
    <name evidence="5" type="ORF">FOZ61_000706</name>
</gene>
<dbReference type="InterPro" id="IPR023214">
    <property type="entry name" value="HAD_sf"/>
</dbReference>
<dbReference type="PANTHER" id="PTHR20371:SF1">
    <property type="entry name" value="ENOLASE-PHOSPHATASE E1"/>
    <property type="match status" value="1"/>
</dbReference>
<feature type="domain" description="Class II aldolase/adducin N-terminal" evidence="4">
    <location>
        <begin position="10"/>
        <end position="218"/>
    </location>
</feature>
<dbReference type="EMBL" id="JABAHT010000114">
    <property type="protein sequence ID" value="KAF4664550.1"/>
    <property type="molecule type" value="Genomic_DNA"/>
</dbReference>
<keyword evidence="1" id="KW-0028">Amino-acid biosynthesis</keyword>
<dbReference type="Proteomes" id="UP000572268">
    <property type="component" value="Unassembled WGS sequence"/>
</dbReference>
<protein>
    <submittedName>
        <fullName evidence="6">Methylthioribulose-1-phosphate dehydratase</fullName>
    </submittedName>
</protein>
<comment type="caution">
    <text evidence="6">The sequence shown here is derived from an EMBL/GenBank/DDBJ whole genome shotgun (WGS) entry which is preliminary data.</text>
</comment>
<dbReference type="InterPro" id="IPR036409">
    <property type="entry name" value="Aldolase_II/adducin_N_sf"/>
</dbReference>
<keyword evidence="2" id="KW-0378">Hydrolase</keyword>
<evidence type="ECO:0000256" key="3">
    <source>
        <dbReference type="ARBA" id="ARBA00023167"/>
    </source>
</evidence>
<dbReference type="GO" id="GO:0043874">
    <property type="term" value="F:acireductone synthase activity"/>
    <property type="evidence" value="ECO:0007669"/>
    <property type="project" value="InterPro"/>
</dbReference>
<evidence type="ECO:0000313" key="5">
    <source>
        <dbReference type="EMBL" id="KAF4664550.1"/>
    </source>
</evidence>
<proteinExistence type="predicted"/>
<dbReference type="SMART" id="SM01007">
    <property type="entry name" value="Aldolase_II"/>
    <property type="match status" value="1"/>
</dbReference>
<dbReference type="NCBIfam" id="TIGR01691">
    <property type="entry name" value="enolase-ppase"/>
    <property type="match status" value="1"/>
</dbReference>
<dbReference type="GO" id="GO:0019509">
    <property type="term" value="P:L-methionine salvage from methylthioadenosine"/>
    <property type="evidence" value="ECO:0007669"/>
    <property type="project" value="InterPro"/>
</dbReference>
<dbReference type="SFLD" id="SFLDG01133">
    <property type="entry name" value="C1.5.4:_Enolase-phosphatase_Li"/>
    <property type="match status" value="1"/>
</dbReference>
<evidence type="ECO:0000256" key="1">
    <source>
        <dbReference type="ARBA" id="ARBA00022605"/>
    </source>
</evidence>
<evidence type="ECO:0000259" key="4">
    <source>
        <dbReference type="SMART" id="SM01007"/>
    </source>
</evidence>
<name>A0A7J6MG14_PEROL</name>
<evidence type="ECO:0000313" key="7">
    <source>
        <dbReference type="Proteomes" id="UP000570595"/>
    </source>
</evidence>
<dbReference type="SFLD" id="SFLDS00003">
    <property type="entry name" value="Haloacid_Dehalogenase"/>
    <property type="match status" value="1"/>
</dbReference>
<dbReference type="OrthoDB" id="191080at2759"/>
<evidence type="ECO:0000313" key="6">
    <source>
        <dbReference type="EMBL" id="KAF4670538.1"/>
    </source>
</evidence>
<evidence type="ECO:0000313" key="8">
    <source>
        <dbReference type="Proteomes" id="UP000572268"/>
    </source>
</evidence>
<sequence>MSREVDLAGDRLAKICRHLEASGHMKGTSGCASMRFGDLALVTPSGYLKAELTGRRDLFLVCVSSGEVLEPPRNDEIPRKLTDSWEVVKMIYEKVGMSECTCVLHSHHEALALAANIEERRLSANASPLLKWRAPEDQEMLKGIRGYGNTSQPLLVPIIRNTPHEKDLCPELGRVLDDTRGSPPAVLVDNHGLYVWGKSWVEAQRHLECLTWLAHYAVEEAKLVRPAKIPRICRGDLVGLVLLFDVEGTTTPITFVKDKLFPLARDKIDSWLASHWNDKEGARVRKLLPAELQGKPSEEVAAEMKAWIAADRKEPALKTAQGLIWRESYETSALRAPMFSDVRPCWEEWQSRGARIAIFSSGSREAQKLIYKYCYDEQTPCMDMTRLISCYFDPTSVGGHSKQTPEAYQQIALSLGAAPRDIIFFTDIPGEARAAKAVGCRTAVVVREGNSAVDCVRLVEEGHQVAESFNDFAV</sequence>
<dbReference type="Gene3D" id="1.10.720.60">
    <property type="match status" value="1"/>
</dbReference>
<dbReference type="Proteomes" id="UP000570595">
    <property type="component" value="Unassembled WGS sequence"/>
</dbReference>
<dbReference type="Gene3D" id="3.40.225.10">
    <property type="entry name" value="Class II aldolase/adducin N-terminal domain"/>
    <property type="match status" value="1"/>
</dbReference>
<dbReference type="InterPro" id="IPR001303">
    <property type="entry name" value="Aldolase_II/adducin_N"/>
</dbReference>
<dbReference type="PANTHER" id="PTHR20371">
    <property type="entry name" value="ENOLASE-PHOSPHATASE E1"/>
    <property type="match status" value="1"/>
</dbReference>
<keyword evidence="3" id="KW-0486">Methionine biosynthesis</keyword>
<dbReference type="SUPFAM" id="SSF53639">
    <property type="entry name" value="AraD/HMP-PK domain-like"/>
    <property type="match status" value="1"/>
</dbReference>
<dbReference type="Pfam" id="PF00596">
    <property type="entry name" value="Aldolase_II"/>
    <property type="match status" value="1"/>
</dbReference>
<organism evidence="6 8">
    <name type="scientific">Perkinsus olseni</name>
    <name type="common">Perkinsus atlanticus</name>
    <dbReference type="NCBI Taxonomy" id="32597"/>
    <lineage>
        <taxon>Eukaryota</taxon>
        <taxon>Sar</taxon>
        <taxon>Alveolata</taxon>
        <taxon>Perkinsozoa</taxon>
        <taxon>Perkinsea</taxon>
        <taxon>Perkinsida</taxon>
        <taxon>Perkinsidae</taxon>
        <taxon>Perkinsus</taxon>
    </lineage>
</organism>
<dbReference type="SUPFAM" id="SSF56784">
    <property type="entry name" value="HAD-like"/>
    <property type="match status" value="1"/>
</dbReference>
<dbReference type="InterPro" id="IPR023943">
    <property type="entry name" value="Enolase-ppase_E1"/>
</dbReference>
<dbReference type="Pfam" id="PF00702">
    <property type="entry name" value="Hydrolase"/>
    <property type="match status" value="1"/>
</dbReference>
<dbReference type="InterPro" id="IPR036412">
    <property type="entry name" value="HAD-like_sf"/>
</dbReference>
<reference evidence="7 8" key="1">
    <citation type="submission" date="2020-04" db="EMBL/GenBank/DDBJ databases">
        <title>Perkinsus olseni comparative genomics.</title>
        <authorList>
            <person name="Bogema D.R."/>
        </authorList>
    </citation>
    <scope>NUCLEOTIDE SEQUENCE [LARGE SCALE GENOMIC DNA]</scope>
    <source>
        <strain evidence="5">ATCC PRA-179</strain>
        <strain evidence="6">ATCC PRA-31</strain>
    </source>
</reference>
<dbReference type="GO" id="GO:0000287">
    <property type="term" value="F:magnesium ion binding"/>
    <property type="evidence" value="ECO:0007669"/>
    <property type="project" value="InterPro"/>
</dbReference>
<dbReference type="SFLD" id="SFLDG01129">
    <property type="entry name" value="C1.5:_HAD__Beta-PGM__Phosphata"/>
    <property type="match status" value="1"/>
</dbReference>
<dbReference type="AlphaFoldDB" id="A0A7J6MG14"/>
<evidence type="ECO:0000256" key="2">
    <source>
        <dbReference type="ARBA" id="ARBA00022801"/>
    </source>
</evidence>